<dbReference type="GO" id="GO:0016787">
    <property type="term" value="F:hydrolase activity"/>
    <property type="evidence" value="ECO:0007669"/>
    <property type="project" value="UniProtKB-KW"/>
</dbReference>
<dbReference type="PANTHER" id="PTHR46825">
    <property type="entry name" value="D-ALANYL-D-ALANINE-CARBOXYPEPTIDASE/ENDOPEPTIDASE AMPH"/>
    <property type="match status" value="1"/>
</dbReference>
<dbReference type="Gene3D" id="3.40.710.10">
    <property type="entry name" value="DD-peptidase/beta-lactamase superfamily"/>
    <property type="match status" value="1"/>
</dbReference>
<gene>
    <name evidence="3" type="ORF">EFB08_06350</name>
</gene>
<name>A0A3M9MU70_9BACT</name>
<sequence length="504" mass="56457">MKKAVTTSLILLFITTVHAQIDPRLRGLKIQIEKILEVTHTPGCAVAVVEGHKVLYAQGFGYRDYQRKIEADAHTVFPIGSVTKAFTAALLGQLRDKGKISFEENPLRYVPALKFYNEELNNDLIVQDLLTMRTGLALHDKAWSGIPVNDRDSLIRRIQYLEPAHKLRVKWNYSNFSYFTLGMIGEKLTGRTWEENVESSLLKPLRMNSSSIGLKGLRETRNVSLGYSSINGKIEEVEYLDLTAMAPAGGINSTAHDMANWLLAWINKGKLEGQQVLPEQYVAEAIRPHAILPAGYLPDEEFSGTYLANLANYGYGWILSDYKGHYRVEHGGSIDGFRASAAFFPDKNLGIVVLTNQVSYQAAMMIRNTLADKLLEVKTTDWMALYLKNQEPSQPPAVSPVNHPTAQSATFLFPKGVAGSYTNPGYGRIKLFYENGELHTYFRKRKLTIIPSPAGKDVFQAITTVPPYRTAMPPIHFKNNPEGEVVSLSIQFEDEVKPIEFARD</sequence>
<dbReference type="InterPro" id="IPR012338">
    <property type="entry name" value="Beta-lactam/transpept-like"/>
</dbReference>
<comment type="caution">
    <text evidence="3">The sequence shown here is derived from an EMBL/GenBank/DDBJ whole genome shotgun (WGS) entry which is preliminary data.</text>
</comment>
<dbReference type="PANTHER" id="PTHR46825:SF15">
    <property type="entry name" value="BETA-LACTAMASE-RELATED DOMAIN-CONTAINING PROTEIN"/>
    <property type="match status" value="1"/>
</dbReference>
<keyword evidence="1" id="KW-0732">Signal</keyword>
<dbReference type="Pfam" id="PF00144">
    <property type="entry name" value="Beta-lactamase"/>
    <property type="match status" value="1"/>
</dbReference>
<evidence type="ECO:0000313" key="4">
    <source>
        <dbReference type="Proteomes" id="UP000272117"/>
    </source>
</evidence>
<feature type="domain" description="Beta-lactamase-related" evidence="2">
    <location>
        <begin position="35"/>
        <end position="370"/>
    </location>
</feature>
<keyword evidence="3" id="KW-0378">Hydrolase</keyword>
<dbReference type="InterPro" id="IPR050491">
    <property type="entry name" value="AmpC-like"/>
</dbReference>
<dbReference type="InterPro" id="IPR001466">
    <property type="entry name" value="Beta-lactam-related"/>
</dbReference>
<dbReference type="AlphaFoldDB" id="A0A3M9MU70"/>
<feature type="chain" id="PRO_5017936182" evidence="1">
    <location>
        <begin position="20"/>
        <end position="504"/>
    </location>
</feature>
<organism evidence="3 4">
    <name type="scientific">Rufibacter latericius</name>
    <dbReference type="NCBI Taxonomy" id="2487040"/>
    <lineage>
        <taxon>Bacteria</taxon>
        <taxon>Pseudomonadati</taxon>
        <taxon>Bacteroidota</taxon>
        <taxon>Cytophagia</taxon>
        <taxon>Cytophagales</taxon>
        <taxon>Hymenobacteraceae</taxon>
        <taxon>Rufibacter</taxon>
    </lineage>
</organism>
<protein>
    <submittedName>
        <fullName evidence="3">Serine hydrolase</fullName>
    </submittedName>
</protein>
<reference evidence="3 4" key="1">
    <citation type="submission" date="2018-11" db="EMBL/GenBank/DDBJ databases">
        <title>Rufibacter latericius sp. nov., isolated from water in Baiyang Lake.</title>
        <authorList>
            <person name="Yang Y."/>
        </authorList>
    </citation>
    <scope>NUCLEOTIDE SEQUENCE [LARGE SCALE GENOMIC DNA]</scope>
    <source>
        <strain evidence="3 4">R-22-1c-1</strain>
    </source>
</reference>
<dbReference type="Proteomes" id="UP000272117">
    <property type="component" value="Unassembled WGS sequence"/>
</dbReference>
<evidence type="ECO:0000313" key="3">
    <source>
        <dbReference type="EMBL" id="RNI29049.1"/>
    </source>
</evidence>
<evidence type="ECO:0000259" key="2">
    <source>
        <dbReference type="Pfam" id="PF00144"/>
    </source>
</evidence>
<feature type="signal peptide" evidence="1">
    <location>
        <begin position="1"/>
        <end position="19"/>
    </location>
</feature>
<dbReference type="SUPFAM" id="SSF56601">
    <property type="entry name" value="beta-lactamase/transpeptidase-like"/>
    <property type="match status" value="1"/>
</dbReference>
<keyword evidence="4" id="KW-1185">Reference proteome</keyword>
<evidence type="ECO:0000256" key="1">
    <source>
        <dbReference type="SAM" id="SignalP"/>
    </source>
</evidence>
<dbReference type="EMBL" id="RJJD01000003">
    <property type="protein sequence ID" value="RNI29049.1"/>
    <property type="molecule type" value="Genomic_DNA"/>
</dbReference>
<proteinExistence type="predicted"/>
<accession>A0A3M9MU70</accession>